<keyword evidence="3" id="KW-1185">Reference proteome</keyword>
<evidence type="ECO:0000313" key="2">
    <source>
        <dbReference type="EMBL" id="MBA9078917.1"/>
    </source>
</evidence>
<protein>
    <submittedName>
        <fullName evidence="2">Uncharacterized protein</fullName>
    </submittedName>
</protein>
<gene>
    <name evidence="2" type="ORF">FHS90_003651</name>
</gene>
<name>A0A839GVM4_9BACT</name>
<dbReference type="EMBL" id="JACJIQ010000017">
    <property type="protein sequence ID" value="MBA9078917.1"/>
    <property type="molecule type" value="Genomic_DNA"/>
</dbReference>
<sequence>MRGNKIVKIRSRGGFLGCFGEKPKKNNRPRAAEGGRFDWGNGGKRKHNKKP</sequence>
<proteinExistence type="predicted"/>
<comment type="caution">
    <text evidence="2">The sequence shown here is derived from an EMBL/GenBank/DDBJ whole genome shotgun (WGS) entry which is preliminary data.</text>
</comment>
<feature type="region of interest" description="Disordered" evidence="1">
    <location>
        <begin position="18"/>
        <end position="51"/>
    </location>
</feature>
<dbReference type="Proteomes" id="UP000563094">
    <property type="component" value="Unassembled WGS sequence"/>
</dbReference>
<evidence type="ECO:0000313" key="3">
    <source>
        <dbReference type="Proteomes" id="UP000563094"/>
    </source>
</evidence>
<reference evidence="2 3" key="1">
    <citation type="submission" date="2020-08" db="EMBL/GenBank/DDBJ databases">
        <title>Genomic Encyclopedia of Type Strains, Phase IV (KMG-IV): sequencing the most valuable type-strain genomes for metagenomic binning, comparative biology and taxonomic classification.</title>
        <authorList>
            <person name="Goeker M."/>
        </authorList>
    </citation>
    <scope>NUCLEOTIDE SEQUENCE [LARGE SCALE GENOMIC DNA]</scope>
    <source>
        <strain evidence="2 3">DSM 29854</strain>
    </source>
</reference>
<accession>A0A839GVM4</accession>
<feature type="non-terminal residue" evidence="2">
    <location>
        <position position="51"/>
    </location>
</feature>
<dbReference type="AlphaFoldDB" id="A0A839GVM4"/>
<organism evidence="2 3">
    <name type="scientific">Rufibacter quisquiliarum</name>
    <dbReference type="NCBI Taxonomy" id="1549639"/>
    <lineage>
        <taxon>Bacteria</taxon>
        <taxon>Pseudomonadati</taxon>
        <taxon>Bacteroidota</taxon>
        <taxon>Cytophagia</taxon>
        <taxon>Cytophagales</taxon>
        <taxon>Hymenobacteraceae</taxon>
        <taxon>Rufibacter</taxon>
    </lineage>
</organism>
<evidence type="ECO:0000256" key="1">
    <source>
        <dbReference type="SAM" id="MobiDB-lite"/>
    </source>
</evidence>